<evidence type="ECO:0000256" key="4">
    <source>
        <dbReference type="SAM" id="MobiDB-lite"/>
    </source>
</evidence>
<dbReference type="InterPro" id="IPR004827">
    <property type="entry name" value="bZIP"/>
</dbReference>
<dbReference type="Proteomes" id="UP000319257">
    <property type="component" value="Unassembled WGS sequence"/>
</dbReference>
<comment type="caution">
    <text evidence="6">The sequence shown here is derived from an EMBL/GenBank/DDBJ whole genome shotgun (WGS) entry which is preliminary data.</text>
</comment>
<feature type="coiled-coil region" evidence="3">
    <location>
        <begin position="79"/>
        <end position="106"/>
    </location>
</feature>
<feature type="region of interest" description="Disordered" evidence="4">
    <location>
        <begin position="356"/>
        <end position="382"/>
    </location>
</feature>
<organism evidence="6 7">
    <name type="scientific">Thyridium curvatum</name>
    <dbReference type="NCBI Taxonomy" id="1093900"/>
    <lineage>
        <taxon>Eukaryota</taxon>
        <taxon>Fungi</taxon>
        <taxon>Dikarya</taxon>
        <taxon>Ascomycota</taxon>
        <taxon>Pezizomycotina</taxon>
        <taxon>Sordariomycetes</taxon>
        <taxon>Sordariomycetidae</taxon>
        <taxon>Thyridiales</taxon>
        <taxon>Thyridiaceae</taxon>
        <taxon>Thyridium</taxon>
    </lineage>
</organism>
<keyword evidence="2" id="KW-0539">Nucleus</keyword>
<reference evidence="6 7" key="1">
    <citation type="submission" date="2019-06" db="EMBL/GenBank/DDBJ databases">
        <title>Draft genome sequence of the filamentous fungus Phialemoniopsis curvata isolated from diesel fuel.</title>
        <authorList>
            <person name="Varaljay V.A."/>
            <person name="Lyon W.J."/>
            <person name="Crouch A.L."/>
            <person name="Drake C.E."/>
            <person name="Hollomon J.M."/>
            <person name="Nadeau L.J."/>
            <person name="Nunn H.S."/>
            <person name="Stevenson B.S."/>
            <person name="Bojanowski C.L."/>
            <person name="Crookes-Goodson W.J."/>
        </authorList>
    </citation>
    <scope>NUCLEOTIDE SEQUENCE [LARGE SCALE GENOMIC DNA]</scope>
    <source>
        <strain evidence="6 7">D216</strain>
    </source>
</reference>
<dbReference type="Gene3D" id="1.20.5.170">
    <property type="match status" value="1"/>
</dbReference>
<evidence type="ECO:0000256" key="3">
    <source>
        <dbReference type="SAM" id="Coils"/>
    </source>
</evidence>
<feature type="compositionally biased region" description="Low complexity" evidence="4">
    <location>
        <begin position="202"/>
        <end position="216"/>
    </location>
</feature>
<dbReference type="STRING" id="1093900.A0A507AV12"/>
<dbReference type="InParanoid" id="A0A507AV12"/>
<dbReference type="PANTHER" id="PTHR40621:SF9">
    <property type="entry name" value="MEAB PROTEIN"/>
    <property type="match status" value="1"/>
</dbReference>
<dbReference type="OrthoDB" id="2285533at2759"/>
<dbReference type="CDD" id="cd14688">
    <property type="entry name" value="bZIP_YAP"/>
    <property type="match status" value="1"/>
</dbReference>
<evidence type="ECO:0000259" key="5">
    <source>
        <dbReference type="PROSITE" id="PS00036"/>
    </source>
</evidence>
<dbReference type="GO" id="GO:0001228">
    <property type="term" value="F:DNA-binding transcription activator activity, RNA polymerase II-specific"/>
    <property type="evidence" value="ECO:0007669"/>
    <property type="project" value="TreeGrafter"/>
</dbReference>
<proteinExistence type="predicted"/>
<dbReference type="InterPro" id="IPR046347">
    <property type="entry name" value="bZIP_sf"/>
</dbReference>
<feature type="region of interest" description="Disordered" evidence="4">
    <location>
        <begin position="136"/>
        <end position="156"/>
    </location>
</feature>
<protein>
    <recommendedName>
        <fullName evidence="5">BZIP domain-containing protein</fullName>
    </recommendedName>
</protein>
<dbReference type="PANTHER" id="PTHR40621">
    <property type="entry name" value="TRANSCRIPTION FACTOR KAPC-RELATED"/>
    <property type="match status" value="1"/>
</dbReference>
<dbReference type="GO" id="GO:0090575">
    <property type="term" value="C:RNA polymerase II transcription regulator complex"/>
    <property type="evidence" value="ECO:0007669"/>
    <property type="project" value="TreeGrafter"/>
</dbReference>
<evidence type="ECO:0000256" key="2">
    <source>
        <dbReference type="ARBA" id="ARBA00023242"/>
    </source>
</evidence>
<gene>
    <name evidence="6" type="ORF">E0L32_005746</name>
</gene>
<accession>A0A507AV12</accession>
<name>A0A507AV12_9PEZI</name>
<keyword evidence="7" id="KW-1185">Reference proteome</keyword>
<evidence type="ECO:0000313" key="6">
    <source>
        <dbReference type="EMBL" id="TPX13802.1"/>
    </source>
</evidence>
<feature type="region of interest" description="Disordered" evidence="4">
    <location>
        <begin position="1"/>
        <end position="71"/>
    </location>
</feature>
<dbReference type="EMBL" id="SKBQ01000031">
    <property type="protein sequence ID" value="TPX13802.1"/>
    <property type="molecule type" value="Genomic_DNA"/>
</dbReference>
<dbReference type="GO" id="GO:0000976">
    <property type="term" value="F:transcription cis-regulatory region binding"/>
    <property type="evidence" value="ECO:0007669"/>
    <property type="project" value="InterPro"/>
</dbReference>
<evidence type="ECO:0000256" key="1">
    <source>
        <dbReference type="ARBA" id="ARBA00004123"/>
    </source>
</evidence>
<feature type="region of interest" description="Disordered" evidence="4">
    <location>
        <begin position="176"/>
        <end position="250"/>
    </location>
</feature>
<dbReference type="GeneID" id="41973193"/>
<keyword evidence="3" id="KW-0175">Coiled coil</keyword>
<dbReference type="SUPFAM" id="SSF57959">
    <property type="entry name" value="Leucine zipper domain"/>
    <property type="match status" value="1"/>
</dbReference>
<dbReference type="RefSeq" id="XP_030995513.1">
    <property type="nucleotide sequence ID" value="XM_031140302.1"/>
</dbReference>
<dbReference type="PROSITE" id="PS00036">
    <property type="entry name" value="BZIP_BASIC"/>
    <property type="match status" value="1"/>
</dbReference>
<feature type="compositionally biased region" description="Basic and acidic residues" evidence="4">
    <location>
        <begin position="1"/>
        <end position="11"/>
    </location>
</feature>
<evidence type="ECO:0000313" key="7">
    <source>
        <dbReference type="Proteomes" id="UP000319257"/>
    </source>
</evidence>
<feature type="domain" description="BZIP" evidence="5">
    <location>
        <begin position="60"/>
        <end position="74"/>
    </location>
</feature>
<feature type="compositionally biased region" description="Polar residues" evidence="4">
    <location>
        <begin position="137"/>
        <end position="151"/>
    </location>
</feature>
<dbReference type="InterPro" id="IPR050936">
    <property type="entry name" value="AP-1-like"/>
</dbReference>
<comment type="subcellular location">
    <subcellularLocation>
        <location evidence="1">Nucleus</location>
    </subcellularLocation>
</comment>
<sequence>MSIDKKDPTKDDSEDSVGSSPEGEPGPASNSNAAGNAAQENQQPKRKGGRKPIYATSEERKQRNRQAQAAFRERRTEYIKQLEETIRVHEQNLHNLQAAHRHAADECLMLRYKNSLLERILLEKGIDVQAELRAKTGSPNLGPTHMPQNLVQPPPIPRAILNRHHARRSASSIAPKVEPGMGALPPPLQHPASGVASPKNRPTPSSHSASPTATNSVFGASPAQSGSDPTSAAAIRPGMPPTTAPMKPHQAGHMANMGGMPQQPAPRQMQPHMQAAQQAANMRPSPNVSNVNSAAYYPTPAFQNHIEQLGKLTQQEYDAAADLMEDQVDQAETPSGPGPYPGGPYSAEAQQIALSSPATTAPPGDGSSAPTPHGNYPSMTQLLDPGIDWDPFGLSASMAFPTQFSFDTSNMR</sequence>
<feature type="compositionally biased region" description="Low complexity" evidence="4">
    <location>
        <begin position="25"/>
        <end position="38"/>
    </location>
</feature>
<dbReference type="AlphaFoldDB" id="A0A507AV12"/>